<comment type="caution">
    <text evidence="1">The sequence shown here is derived from an EMBL/GenBank/DDBJ whole genome shotgun (WGS) entry which is preliminary data.</text>
</comment>
<dbReference type="Proteomes" id="UP000283745">
    <property type="component" value="Unassembled WGS sequence"/>
</dbReference>
<dbReference type="EMBL" id="QSKF01000002">
    <property type="protein sequence ID" value="RHE41436.1"/>
    <property type="molecule type" value="Genomic_DNA"/>
</dbReference>
<name>A0A414JA89_9FIRM</name>
<dbReference type="RefSeq" id="WP_118048980.1">
    <property type="nucleotide sequence ID" value="NZ_CABJFK010000002.1"/>
</dbReference>
<gene>
    <name evidence="1" type="ORF">DW740_03845</name>
</gene>
<evidence type="ECO:0000313" key="2">
    <source>
        <dbReference type="Proteomes" id="UP000283745"/>
    </source>
</evidence>
<protein>
    <submittedName>
        <fullName evidence="1">Uncharacterized protein</fullName>
    </submittedName>
</protein>
<reference evidence="1 2" key="1">
    <citation type="submission" date="2018-08" db="EMBL/GenBank/DDBJ databases">
        <title>A genome reference for cultivated species of the human gut microbiota.</title>
        <authorList>
            <person name="Zou Y."/>
            <person name="Xue W."/>
            <person name="Luo G."/>
        </authorList>
    </citation>
    <scope>NUCLEOTIDE SEQUENCE [LARGE SCALE GENOMIC DNA]</scope>
    <source>
        <strain evidence="1 2">AM28-23</strain>
    </source>
</reference>
<proteinExistence type="predicted"/>
<evidence type="ECO:0000313" key="1">
    <source>
        <dbReference type="EMBL" id="RHE41436.1"/>
    </source>
</evidence>
<accession>A0A414JA89</accession>
<organism evidence="1 2">
    <name type="scientific">Blautia obeum</name>
    <dbReference type="NCBI Taxonomy" id="40520"/>
    <lineage>
        <taxon>Bacteria</taxon>
        <taxon>Bacillati</taxon>
        <taxon>Bacillota</taxon>
        <taxon>Clostridia</taxon>
        <taxon>Lachnospirales</taxon>
        <taxon>Lachnospiraceae</taxon>
        <taxon>Blautia</taxon>
    </lineage>
</organism>
<sequence length="111" mass="13014">MTSYEEEFLSTGQEARRLSIALLRFIQIDDTEWKNKYQKYLSLRFRPALSALIREGDLTRIQALCSFAPVTESALNSFIDVAVQNQQEEILSFLMNLKKDRFGFHDREFTL</sequence>
<dbReference type="AlphaFoldDB" id="A0A414JA89"/>